<dbReference type="GeneTree" id="ENSGT00940000158400"/>
<evidence type="ECO:0000256" key="1">
    <source>
        <dbReference type="ARBA" id="ARBA00012552"/>
    </source>
</evidence>
<protein>
    <recommendedName>
        <fullName evidence="1">RNA helicase</fullName>
        <ecNumber evidence="1">3.6.4.13</ecNumber>
    </recommendedName>
</protein>
<evidence type="ECO:0000256" key="2">
    <source>
        <dbReference type="ARBA" id="ARBA00022741"/>
    </source>
</evidence>
<reference evidence="10" key="2">
    <citation type="submission" date="2025-09" db="UniProtKB">
        <authorList>
            <consortium name="Ensembl"/>
        </authorList>
    </citation>
    <scope>IDENTIFICATION</scope>
</reference>
<dbReference type="InterPro" id="IPR000629">
    <property type="entry name" value="RNA-helicase_DEAD-box_CS"/>
</dbReference>
<sequence>MALQPAAHDVEKRRRTRDVLGAEAATFSELMLSAPLLAGLSAAGFTRPSPIQLKAIPLARCGLDLLVQAKSGTGKTCVFATVALDAIVLENPTVQVLVLAPTREIAVQIHGVVTALGCKMDGLHCHLFIGGTPVSEDQRRLHQCHIAIGSPGRVKQLMDLGFLLAAAVRLFVLDEADKLLEEGSFQDQINWIYSSLPANKQMLALSATYPESMAQQLNNYMREPAHIRLDPTDMQLLGVHQFYRVVNVHALSHLTLAEKVQQLQELLSCIPFNQALIFSNLHSRAQHLANTLAAQGFPAACISGKTAQSNLSNR</sequence>
<organism evidence="10 11">
    <name type="scientific">Eptatretus burgeri</name>
    <name type="common">Inshore hagfish</name>
    <dbReference type="NCBI Taxonomy" id="7764"/>
    <lineage>
        <taxon>Eukaryota</taxon>
        <taxon>Metazoa</taxon>
        <taxon>Chordata</taxon>
        <taxon>Craniata</taxon>
        <taxon>Vertebrata</taxon>
        <taxon>Cyclostomata</taxon>
        <taxon>Myxini</taxon>
        <taxon>Myxiniformes</taxon>
        <taxon>Myxinidae</taxon>
        <taxon>Eptatretinae</taxon>
        <taxon>Eptatretus</taxon>
    </lineage>
</organism>
<dbReference type="SUPFAM" id="SSF52540">
    <property type="entry name" value="P-loop containing nucleoside triphosphate hydrolases"/>
    <property type="match status" value="2"/>
</dbReference>
<dbReference type="PROSITE" id="PS51195">
    <property type="entry name" value="Q_MOTIF"/>
    <property type="match status" value="1"/>
</dbReference>
<dbReference type="AlphaFoldDB" id="A0A8C4NHI9"/>
<feature type="domain" description="DEAD-box RNA helicase Q" evidence="9">
    <location>
        <begin position="25"/>
        <end position="53"/>
    </location>
</feature>
<keyword evidence="2 7" id="KW-0547">Nucleotide-binding</keyword>
<keyword evidence="4 7" id="KW-0347">Helicase</keyword>
<dbReference type="InterPro" id="IPR027417">
    <property type="entry name" value="P-loop_NTPase"/>
</dbReference>
<feature type="short sequence motif" description="Q motif" evidence="6">
    <location>
        <begin position="25"/>
        <end position="53"/>
    </location>
</feature>
<evidence type="ECO:0000256" key="4">
    <source>
        <dbReference type="ARBA" id="ARBA00022806"/>
    </source>
</evidence>
<dbReference type="GO" id="GO:0005524">
    <property type="term" value="F:ATP binding"/>
    <property type="evidence" value="ECO:0007669"/>
    <property type="project" value="UniProtKB-KW"/>
</dbReference>
<dbReference type="GO" id="GO:0016787">
    <property type="term" value="F:hydrolase activity"/>
    <property type="evidence" value="ECO:0007669"/>
    <property type="project" value="UniProtKB-KW"/>
</dbReference>
<evidence type="ECO:0000313" key="11">
    <source>
        <dbReference type="Proteomes" id="UP000694388"/>
    </source>
</evidence>
<dbReference type="PANTHER" id="PTHR47958">
    <property type="entry name" value="ATP-DEPENDENT RNA HELICASE DBP3"/>
    <property type="match status" value="1"/>
</dbReference>
<dbReference type="CDD" id="cd17943">
    <property type="entry name" value="DEADc_DDX20"/>
    <property type="match status" value="1"/>
</dbReference>
<dbReference type="GO" id="GO:0003724">
    <property type="term" value="F:RNA helicase activity"/>
    <property type="evidence" value="ECO:0007669"/>
    <property type="project" value="UniProtKB-EC"/>
</dbReference>
<keyword evidence="5 7" id="KW-0067">ATP-binding</keyword>
<evidence type="ECO:0000256" key="7">
    <source>
        <dbReference type="RuleBase" id="RU000492"/>
    </source>
</evidence>
<feature type="domain" description="Helicase ATP-binding" evidence="8">
    <location>
        <begin position="56"/>
        <end position="227"/>
    </location>
</feature>
<dbReference type="PROSITE" id="PS51192">
    <property type="entry name" value="HELICASE_ATP_BIND_1"/>
    <property type="match status" value="1"/>
</dbReference>
<dbReference type="Gene3D" id="3.40.50.300">
    <property type="entry name" value="P-loop containing nucleotide triphosphate hydrolases"/>
    <property type="match status" value="2"/>
</dbReference>
<evidence type="ECO:0000259" key="9">
    <source>
        <dbReference type="PROSITE" id="PS51195"/>
    </source>
</evidence>
<name>A0A8C4NHI9_EPTBU</name>
<keyword evidence="3 7" id="KW-0378">Hydrolase</keyword>
<dbReference type="GO" id="GO:0003676">
    <property type="term" value="F:nucleic acid binding"/>
    <property type="evidence" value="ECO:0007669"/>
    <property type="project" value="InterPro"/>
</dbReference>
<evidence type="ECO:0000256" key="5">
    <source>
        <dbReference type="ARBA" id="ARBA00022840"/>
    </source>
</evidence>
<evidence type="ECO:0000256" key="6">
    <source>
        <dbReference type="PROSITE-ProRule" id="PRU00552"/>
    </source>
</evidence>
<evidence type="ECO:0000259" key="8">
    <source>
        <dbReference type="PROSITE" id="PS51192"/>
    </source>
</evidence>
<dbReference type="InterPro" id="IPR014014">
    <property type="entry name" value="RNA_helicase_DEAD_Q_motif"/>
</dbReference>
<comment type="similarity">
    <text evidence="7">Belongs to the DEAD box helicase family.</text>
</comment>
<accession>A0A8C4NHI9</accession>
<dbReference type="Proteomes" id="UP000694388">
    <property type="component" value="Unplaced"/>
</dbReference>
<proteinExistence type="inferred from homology"/>
<evidence type="ECO:0000313" key="10">
    <source>
        <dbReference type="Ensembl" id="ENSEBUP00000006812.1"/>
    </source>
</evidence>
<dbReference type="Pfam" id="PF00270">
    <property type="entry name" value="DEAD"/>
    <property type="match status" value="1"/>
</dbReference>
<reference evidence="10" key="1">
    <citation type="submission" date="2025-08" db="UniProtKB">
        <authorList>
            <consortium name="Ensembl"/>
        </authorList>
    </citation>
    <scope>IDENTIFICATION</scope>
</reference>
<evidence type="ECO:0000256" key="3">
    <source>
        <dbReference type="ARBA" id="ARBA00022801"/>
    </source>
</evidence>
<dbReference type="InterPro" id="IPR011545">
    <property type="entry name" value="DEAD/DEAH_box_helicase_dom"/>
</dbReference>
<dbReference type="EC" id="3.6.4.13" evidence="1"/>
<keyword evidence="11" id="KW-1185">Reference proteome</keyword>
<dbReference type="PROSITE" id="PS00039">
    <property type="entry name" value="DEAD_ATP_HELICASE"/>
    <property type="match status" value="1"/>
</dbReference>
<dbReference type="OMA" id="WRDREAN"/>
<dbReference type="SMART" id="SM00487">
    <property type="entry name" value="DEXDc"/>
    <property type="match status" value="1"/>
</dbReference>
<dbReference type="Ensembl" id="ENSEBUT00000007275.1">
    <property type="protein sequence ID" value="ENSEBUP00000006812.1"/>
    <property type="gene ID" value="ENSEBUG00000004479.1"/>
</dbReference>
<dbReference type="InterPro" id="IPR014001">
    <property type="entry name" value="Helicase_ATP-bd"/>
</dbReference>